<dbReference type="GO" id="GO:0000785">
    <property type="term" value="C:chromatin"/>
    <property type="evidence" value="ECO:0007669"/>
    <property type="project" value="TreeGrafter"/>
</dbReference>
<dbReference type="EnsemblMetazoa" id="CPIJ011676-RA">
    <property type="protein sequence ID" value="CPIJ011676-PA"/>
    <property type="gene ID" value="CPIJ011676"/>
</dbReference>
<dbReference type="HOGENOM" id="CLU_527057_0_0_1"/>
<dbReference type="Proteomes" id="UP000002320">
    <property type="component" value="Unassembled WGS sequence"/>
</dbReference>
<accession>B0WWC2</accession>
<dbReference type="Gene3D" id="3.40.50.720">
    <property type="entry name" value="NAD(P)-binding Rossmann-like Domain"/>
    <property type="match status" value="1"/>
</dbReference>
<dbReference type="eggNOG" id="KOG0409">
    <property type="taxonomic scope" value="Eukaryota"/>
</dbReference>
<evidence type="ECO:0000313" key="3">
    <source>
        <dbReference type="Proteomes" id="UP000002320"/>
    </source>
</evidence>
<protein>
    <submittedName>
        <fullName evidence="1 2">Uncharacterized protein</fullName>
    </submittedName>
</protein>
<keyword evidence="3" id="KW-1185">Reference proteome</keyword>
<reference evidence="2" key="2">
    <citation type="submission" date="2020-05" db="UniProtKB">
        <authorList>
            <consortium name="EnsemblMetazoa"/>
        </authorList>
    </citation>
    <scope>IDENTIFICATION</scope>
    <source>
        <strain evidence="2">JHB</strain>
    </source>
</reference>
<dbReference type="InParanoid" id="B0WWC2"/>
<organism>
    <name type="scientific">Culex quinquefasciatus</name>
    <name type="common">Southern house mosquito</name>
    <name type="synonym">Culex pungens</name>
    <dbReference type="NCBI Taxonomy" id="7176"/>
    <lineage>
        <taxon>Eukaryota</taxon>
        <taxon>Metazoa</taxon>
        <taxon>Ecdysozoa</taxon>
        <taxon>Arthropoda</taxon>
        <taxon>Hexapoda</taxon>
        <taxon>Insecta</taxon>
        <taxon>Pterygota</taxon>
        <taxon>Neoptera</taxon>
        <taxon>Endopterygota</taxon>
        <taxon>Diptera</taxon>
        <taxon>Nematocera</taxon>
        <taxon>Culicoidea</taxon>
        <taxon>Culicidae</taxon>
        <taxon>Culicinae</taxon>
        <taxon>Culicini</taxon>
        <taxon>Culex</taxon>
        <taxon>Culex</taxon>
    </lineage>
</organism>
<dbReference type="VEuPathDB" id="VectorBase:CQUJHB001917"/>
<reference evidence="1" key="1">
    <citation type="submission" date="2007-03" db="EMBL/GenBank/DDBJ databases">
        <title>Annotation of Culex pipiens quinquefasciatus.</title>
        <authorList>
            <consortium name="The Broad Institute Genome Sequencing Platform"/>
            <person name="Atkinson P.W."/>
            <person name="Hemingway J."/>
            <person name="Christensen B.M."/>
            <person name="Higgs S."/>
            <person name="Kodira C."/>
            <person name="Hannick L."/>
            <person name="Megy K."/>
            <person name="O'Leary S."/>
            <person name="Pearson M."/>
            <person name="Haas B.J."/>
            <person name="Mauceli E."/>
            <person name="Wortman J.R."/>
            <person name="Lee N.H."/>
            <person name="Guigo R."/>
            <person name="Stanke M."/>
            <person name="Alvarado L."/>
            <person name="Amedeo P."/>
            <person name="Antoine C.H."/>
            <person name="Arensburger P."/>
            <person name="Bidwell S.L."/>
            <person name="Crawford M."/>
            <person name="Camaro F."/>
            <person name="Devon K."/>
            <person name="Engels R."/>
            <person name="Hammond M."/>
            <person name="Howarth C."/>
            <person name="Koehrsen M."/>
            <person name="Lawson D."/>
            <person name="Montgomery P."/>
            <person name="Nene V."/>
            <person name="Nusbaum C."/>
            <person name="Puiu D."/>
            <person name="Romero-Severson J."/>
            <person name="Severson D.W."/>
            <person name="Shumway M."/>
            <person name="Sisk P."/>
            <person name="Stolte C."/>
            <person name="Zeng Q."/>
            <person name="Eisenstadt E."/>
            <person name="Fraser-Liggett C."/>
            <person name="Strausberg R."/>
            <person name="Galagan J."/>
            <person name="Birren B."/>
            <person name="Collins F.H."/>
        </authorList>
    </citation>
    <scope>NUCLEOTIDE SEQUENCE [LARGE SCALE GENOMIC DNA]</scope>
    <source>
        <strain evidence="1">JHB</strain>
    </source>
</reference>
<dbReference type="GO" id="GO:0003677">
    <property type="term" value="F:DNA binding"/>
    <property type="evidence" value="ECO:0007669"/>
    <property type="project" value="TreeGrafter"/>
</dbReference>
<dbReference type="OrthoDB" id="21615at2759"/>
<dbReference type="AlphaFoldDB" id="B0WWC2"/>
<dbReference type="GO" id="GO:0140673">
    <property type="term" value="P:transcription elongation-coupled chromatin remodeling"/>
    <property type="evidence" value="ECO:0007669"/>
    <property type="project" value="TreeGrafter"/>
</dbReference>
<dbReference type="PANTHER" id="PTHR43580:SF2">
    <property type="entry name" value="CYTOKINE-LIKE NUCLEAR FACTOR N-PAC"/>
    <property type="match status" value="1"/>
</dbReference>
<dbReference type="STRING" id="7176.B0WWC2"/>
<dbReference type="VEuPathDB" id="VectorBase:CPIJ011676"/>
<dbReference type="PANTHER" id="PTHR43580">
    <property type="entry name" value="OXIDOREDUCTASE GLYR1-RELATED"/>
    <property type="match status" value="1"/>
</dbReference>
<sequence length="517" mass="58078">MAFRPSNDFFLNGTRLRSRLPVTVPLRFLFTLRLRPHLVVLPRLAVNNLLYLLPAVVQTPTIYRVLHTKGVNPLELLEQLNLPMIASPPIFHRPATVRASVIKTKRSKSASFKEAFQQIEDFIANPEYSTQLLTGELDNRPETDVEFNKLRETEQHDDVECAGKGLTTRTDAFHKNCSTRLWDATYTIQGPLTWRRFHRLPDEAQANANLNPYQTDSVPVRQYWDKLLHEPYSNARDNAQKSSARKKSLDLYIFSPVRRNVPASHLLNHPVAVARLFTPGINIQTSNLKFLPRARHHGLRYRKDPAQLRPLGCGVEPHRQQVPQAQEAGAEDADTPSDVIEFTDGTNSCVSDPQEAKDLVFGNCCVMSANLVGKGFVQMTGGDPEKSQDIAKQIICKEAGTWMHNSKNQAKEGTLIILVAKQFGSKSAISRNTFYLGDMVNVTKMNLVQTIHGVTLAGIAKGLISTDLERETLVSSSAITSMAPESIPPTQQQIVREQRKRTSKIRKALKIRPTMEH</sequence>
<dbReference type="EMBL" id="DS232142">
    <property type="protein sequence ID" value="EDS36014.1"/>
    <property type="molecule type" value="Genomic_DNA"/>
</dbReference>
<name>B0WWC2_CULQU</name>
<dbReference type="KEGG" id="cqu:CpipJ_CPIJ011676"/>
<evidence type="ECO:0000313" key="2">
    <source>
        <dbReference type="EnsemblMetazoa" id="CPIJ011676-PA"/>
    </source>
</evidence>
<dbReference type="InterPro" id="IPR051265">
    <property type="entry name" value="HIBADH-related_NP60_sf"/>
</dbReference>
<dbReference type="GO" id="GO:0031491">
    <property type="term" value="F:nucleosome binding"/>
    <property type="evidence" value="ECO:0007669"/>
    <property type="project" value="TreeGrafter"/>
</dbReference>
<gene>
    <name evidence="2" type="primary">6044142</name>
    <name evidence="1" type="ORF">CpipJ_CPIJ011676</name>
</gene>
<evidence type="ECO:0000313" key="1">
    <source>
        <dbReference type="EMBL" id="EDS36014.1"/>
    </source>
</evidence>
<proteinExistence type="predicted"/>